<evidence type="ECO:0000313" key="3">
    <source>
        <dbReference type="EMBL" id="SKA06082.1"/>
    </source>
</evidence>
<dbReference type="SUPFAM" id="SSF56300">
    <property type="entry name" value="Metallo-dependent phosphatases"/>
    <property type="match status" value="1"/>
</dbReference>
<dbReference type="InterPro" id="IPR004843">
    <property type="entry name" value="Calcineurin-like_PHP"/>
</dbReference>
<dbReference type="InterPro" id="IPR051158">
    <property type="entry name" value="Metallophosphoesterase_sf"/>
</dbReference>
<keyword evidence="1" id="KW-0472">Membrane</keyword>
<dbReference type="eggNOG" id="COG1408">
    <property type="taxonomic scope" value="Bacteria"/>
</dbReference>
<keyword evidence="1" id="KW-0812">Transmembrane</keyword>
<accession>A0A1T4QQM6</accession>
<name>A0A1T4QQM6_9BACT</name>
<reference evidence="3 4" key="1">
    <citation type="submission" date="2017-02" db="EMBL/GenBank/DDBJ databases">
        <authorList>
            <person name="Peterson S.W."/>
        </authorList>
    </citation>
    <scope>NUCLEOTIDE SEQUENCE [LARGE SCALE GENOMIC DNA]</scope>
    <source>
        <strain evidence="3 4">ATCC 43324</strain>
    </source>
</reference>
<dbReference type="STRING" id="28136.SAMN02745202_01914"/>
<feature type="transmembrane region" description="Helical" evidence="1">
    <location>
        <begin position="72"/>
        <end position="94"/>
    </location>
</feature>
<evidence type="ECO:0000256" key="1">
    <source>
        <dbReference type="SAM" id="Phobius"/>
    </source>
</evidence>
<dbReference type="GO" id="GO:0016787">
    <property type="term" value="F:hydrolase activity"/>
    <property type="evidence" value="ECO:0007669"/>
    <property type="project" value="InterPro"/>
</dbReference>
<organism evidence="3 4">
    <name type="scientific">Segatella oulorum</name>
    <dbReference type="NCBI Taxonomy" id="28136"/>
    <lineage>
        <taxon>Bacteria</taxon>
        <taxon>Pseudomonadati</taxon>
        <taxon>Bacteroidota</taxon>
        <taxon>Bacteroidia</taxon>
        <taxon>Bacteroidales</taxon>
        <taxon>Prevotellaceae</taxon>
        <taxon>Segatella</taxon>
    </lineage>
</organism>
<gene>
    <name evidence="3" type="ORF">SAMN02745202_01914</name>
</gene>
<dbReference type="Gene3D" id="3.60.21.10">
    <property type="match status" value="1"/>
</dbReference>
<feature type="transmembrane region" description="Helical" evidence="1">
    <location>
        <begin position="38"/>
        <end position="60"/>
    </location>
</feature>
<proteinExistence type="predicted"/>
<evidence type="ECO:0000313" key="4">
    <source>
        <dbReference type="Proteomes" id="UP000190065"/>
    </source>
</evidence>
<dbReference type="PANTHER" id="PTHR31302:SF0">
    <property type="entry name" value="TRANSMEMBRANE PROTEIN WITH METALLOPHOSPHOESTERASE DOMAIN"/>
    <property type="match status" value="1"/>
</dbReference>
<feature type="transmembrane region" description="Helical" evidence="1">
    <location>
        <begin position="106"/>
        <end position="128"/>
    </location>
</feature>
<evidence type="ECO:0000259" key="2">
    <source>
        <dbReference type="Pfam" id="PF00149"/>
    </source>
</evidence>
<feature type="domain" description="Calcineurin-like phosphoesterase" evidence="2">
    <location>
        <begin position="188"/>
        <end position="347"/>
    </location>
</feature>
<keyword evidence="1" id="KW-1133">Transmembrane helix</keyword>
<protein>
    <recommendedName>
        <fullName evidence="2">Calcineurin-like phosphoesterase domain-containing protein</fullName>
    </recommendedName>
</protein>
<dbReference type="Pfam" id="PF00149">
    <property type="entry name" value="Metallophos"/>
    <property type="match status" value="1"/>
</dbReference>
<dbReference type="PANTHER" id="PTHR31302">
    <property type="entry name" value="TRANSMEMBRANE PROTEIN WITH METALLOPHOSPHOESTERASE DOMAIN-RELATED"/>
    <property type="match status" value="1"/>
</dbReference>
<dbReference type="Proteomes" id="UP000190065">
    <property type="component" value="Unassembled WGS sequence"/>
</dbReference>
<feature type="transmembrane region" description="Helical" evidence="1">
    <location>
        <begin position="148"/>
        <end position="168"/>
    </location>
</feature>
<dbReference type="InterPro" id="IPR029052">
    <property type="entry name" value="Metallo-depent_PP-like"/>
</dbReference>
<dbReference type="AlphaFoldDB" id="A0A1T4QQM6"/>
<dbReference type="CDD" id="cd07385">
    <property type="entry name" value="MPP_YkuE_C"/>
    <property type="match status" value="1"/>
</dbReference>
<dbReference type="EMBL" id="FUXK01000024">
    <property type="protein sequence ID" value="SKA06082.1"/>
    <property type="molecule type" value="Genomic_DNA"/>
</dbReference>
<sequence>MTHLSCTQIKGFLLVSAHHSERSCCASFRRLPLSCYLCTMKTVLISIVLLLMLVGCGYVGRRMWLLLPTDNAYKMVVLGLLLATLMCFFFNFIVGLDRFSLPLARVFYEVGGSSIFILLYLVMLFLALDLGRLIGLVPSTFLRHSVPGTLFVFGFIGALFTYGYVHYYHKVRVEIALRSRKPLPQPSKFVLLSDMHLGYHNTRHDLAKWVDFINAEHPDAVLIAGDIVDFSIQPLLKADMAAEFRRLNAPVYACLGNHDYYAGEENSERFYREAGIHLLRDTAVAIGKGITIVGRDDRTNTHRKPLNEMMKTVDGTQYTILLDHQPYHLEAAERQHVDFQFSGHTHNGQVWPINWIESAIYEKAYGRLTKRETHYYVSSGIGIWGGKFRIGTQSEYVVLTLQ</sequence>